<reference evidence="1" key="1">
    <citation type="submission" date="2018-01" db="EMBL/GenBank/DDBJ databases">
        <title>An insight into the sialome of Amazonian anophelines.</title>
        <authorList>
            <person name="Ribeiro J.M."/>
            <person name="Scarpassa V."/>
            <person name="Calvo E."/>
        </authorList>
    </citation>
    <scope>NUCLEOTIDE SEQUENCE</scope>
    <source>
        <tissue evidence="1">Salivary glands</tissue>
    </source>
</reference>
<name>A0A2M3ZTQ7_9DIPT</name>
<dbReference type="AlphaFoldDB" id="A0A2M3ZTQ7"/>
<organism evidence="1">
    <name type="scientific">Anopheles braziliensis</name>
    <dbReference type="NCBI Taxonomy" id="58242"/>
    <lineage>
        <taxon>Eukaryota</taxon>
        <taxon>Metazoa</taxon>
        <taxon>Ecdysozoa</taxon>
        <taxon>Arthropoda</taxon>
        <taxon>Hexapoda</taxon>
        <taxon>Insecta</taxon>
        <taxon>Pterygota</taxon>
        <taxon>Neoptera</taxon>
        <taxon>Endopterygota</taxon>
        <taxon>Diptera</taxon>
        <taxon>Nematocera</taxon>
        <taxon>Culicoidea</taxon>
        <taxon>Culicidae</taxon>
        <taxon>Anophelinae</taxon>
        <taxon>Anopheles</taxon>
    </lineage>
</organism>
<proteinExistence type="predicted"/>
<sequence>MVAVKGNQNILFTLFLFFPFSFSLLFLYALASPASYIPRLLTSNSITQITPFCLSLEIHCPSYNGIPFPFVWQIRLLLLALPNFTKPCTPPRKNRVSQQKTILKTPSKLPQNSTALRSNCVCQNDRCVVPCITIDHN</sequence>
<dbReference type="EMBL" id="GGFM01011180">
    <property type="protein sequence ID" value="MBW31931.1"/>
    <property type="molecule type" value="Transcribed_RNA"/>
</dbReference>
<accession>A0A2M3ZTQ7</accession>
<protein>
    <submittedName>
        <fullName evidence="1">Putative secreted peptide</fullName>
    </submittedName>
</protein>
<evidence type="ECO:0000313" key="1">
    <source>
        <dbReference type="EMBL" id="MBW31931.1"/>
    </source>
</evidence>